<feature type="region of interest" description="Disordered" evidence="1">
    <location>
        <begin position="70"/>
        <end position="93"/>
    </location>
</feature>
<reference evidence="2 3" key="1">
    <citation type="journal article" date="2016" name="Mol. Biol. Evol.">
        <title>Genome-Wide Survey of Gut Fungi (Harpellales) Reveals the First Horizontally Transferred Ubiquitin Gene from a Mosquito Host.</title>
        <authorList>
            <person name="Wang Y."/>
            <person name="White M.M."/>
            <person name="Kvist S."/>
            <person name="Moncalvo J.M."/>
        </authorList>
    </citation>
    <scope>NUCLEOTIDE SEQUENCE [LARGE SCALE GENOMIC DNA]</scope>
    <source>
        <strain evidence="2 3">ALG-7-W6</strain>
    </source>
</reference>
<dbReference type="AlphaFoldDB" id="A0A1R0H7U7"/>
<dbReference type="Proteomes" id="UP000187455">
    <property type="component" value="Unassembled WGS sequence"/>
</dbReference>
<protein>
    <submittedName>
        <fullName evidence="2">Uncharacterized protein</fullName>
    </submittedName>
</protein>
<proteinExistence type="predicted"/>
<keyword evidence="3" id="KW-1185">Reference proteome</keyword>
<evidence type="ECO:0000313" key="2">
    <source>
        <dbReference type="EMBL" id="OLY85255.1"/>
    </source>
</evidence>
<organism evidence="2 3">
    <name type="scientific">Smittium mucronatum</name>
    <dbReference type="NCBI Taxonomy" id="133383"/>
    <lineage>
        <taxon>Eukaryota</taxon>
        <taxon>Fungi</taxon>
        <taxon>Fungi incertae sedis</taxon>
        <taxon>Zoopagomycota</taxon>
        <taxon>Kickxellomycotina</taxon>
        <taxon>Harpellomycetes</taxon>
        <taxon>Harpellales</taxon>
        <taxon>Legeriomycetaceae</taxon>
        <taxon>Smittium</taxon>
    </lineage>
</organism>
<dbReference type="EMBL" id="LSSL01000171">
    <property type="protein sequence ID" value="OLY85255.1"/>
    <property type="molecule type" value="Genomic_DNA"/>
</dbReference>
<evidence type="ECO:0000313" key="3">
    <source>
        <dbReference type="Proteomes" id="UP000187455"/>
    </source>
</evidence>
<name>A0A1R0H7U7_9FUNG</name>
<accession>A0A1R0H7U7</accession>
<comment type="caution">
    <text evidence="2">The sequence shown here is derived from an EMBL/GenBank/DDBJ whole genome shotgun (WGS) entry which is preliminary data.</text>
</comment>
<sequence length="93" mass="10413">MFTVPCSLKESGGLDVKYLQIILGLVREPVQGSAIPSHTTYKDNPLPQSIRVLFIENIELLHIFYSPLPSPPPPTTQRNIMFSKNGWKPKPAL</sequence>
<evidence type="ECO:0000256" key="1">
    <source>
        <dbReference type="SAM" id="MobiDB-lite"/>
    </source>
</evidence>
<gene>
    <name evidence="2" type="ORF">AYI68_g561</name>
</gene>